<sequence>MSDWEVWLIILLVIGVVFSNLAVLKYSSKFKLPPFGQPQKPADKSKDVADKQDDDQRKS</sequence>
<keyword evidence="2" id="KW-1133">Transmembrane helix</keyword>
<feature type="transmembrane region" description="Helical" evidence="2">
    <location>
        <begin position="6"/>
        <end position="24"/>
    </location>
</feature>
<dbReference type="InterPro" id="IPR021550">
    <property type="entry name" value="DUF2897"/>
</dbReference>
<dbReference type="RefSeq" id="WP_133039456.1">
    <property type="nucleotide sequence ID" value="NZ_SLWF01000019.1"/>
</dbReference>
<evidence type="ECO:0000256" key="2">
    <source>
        <dbReference type="SAM" id="Phobius"/>
    </source>
</evidence>
<dbReference type="AlphaFoldDB" id="A0A4R2FCQ2"/>
<dbReference type="EMBL" id="SLWF01000019">
    <property type="protein sequence ID" value="TCN82293.1"/>
    <property type="molecule type" value="Genomic_DNA"/>
</dbReference>
<evidence type="ECO:0000313" key="3">
    <source>
        <dbReference type="EMBL" id="TCN82293.1"/>
    </source>
</evidence>
<keyword evidence="2" id="KW-0812">Transmembrane</keyword>
<accession>A0A4R2FCQ2</accession>
<dbReference type="OrthoDB" id="6272867at2"/>
<keyword evidence="2" id="KW-0472">Membrane</keyword>
<dbReference type="Pfam" id="PF11446">
    <property type="entry name" value="DUF2897"/>
    <property type="match status" value="1"/>
</dbReference>
<gene>
    <name evidence="3" type="ORF">EDC91_1192</name>
</gene>
<name>A0A4R2FCQ2_9GAMM</name>
<dbReference type="Proteomes" id="UP000294832">
    <property type="component" value="Unassembled WGS sequence"/>
</dbReference>
<protein>
    <submittedName>
        <fullName evidence="3">DUF2897 family protein</fullName>
    </submittedName>
</protein>
<reference evidence="3 4" key="1">
    <citation type="submission" date="2019-03" db="EMBL/GenBank/DDBJ databases">
        <title>Freshwater and sediment microbial communities from various areas in North America, analyzing microbe dynamics in response to fracking.</title>
        <authorList>
            <person name="Lamendella R."/>
        </authorList>
    </citation>
    <scope>NUCLEOTIDE SEQUENCE [LARGE SCALE GENOMIC DNA]</scope>
    <source>
        <strain evidence="3 4">74A</strain>
    </source>
</reference>
<evidence type="ECO:0000256" key="1">
    <source>
        <dbReference type="SAM" id="MobiDB-lite"/>
    </source>
</evidence>
<keyword evidence="4" id="KW-1185">Reference proteome</keyword>
<comment type="caution">
    <text evidence="3">The sequence shown here is derived from an EMBL/GenBank/DDBJ whole genome shotgun (WGS) entry which is preliminary data.</text>
</comment>
<feature type="region of interest" description="Disordered" evidence="1">
    <location>
        <begin position="31"/>
        <end position="59"/>
    </location>
</feature>
<feature type="compositionally biased region" description="Basic and acidic residues" evidence="1">
    <location>
        <begin position="41"/>
        <end position="59"/>
    </location>
</feature>
<organism evidence="3 4">
    <name type="scientific">Shewanella fodinae</name>
    <dbReference type="NCBI Taxonomy" id="552357"/>
    <lineage>
        <taxon>Bacteria</taxon>
        <taxon>Pseudomonadati</taxon>
        <taxon>Pseudomonadota</taxon>
        <taxon>Gammaproteobacteria</taxon>
        <taxon>Alteromonadales</taxon>
        <taxon>Shewanellaceae</taxon>
        <taxon>Shewanella</taxon>
    </lineage>
</organism>
<evidence type="ECO:0000313" key="4">
    <source>
        <dbReference type="Proteomes" id="UP000294832"/>
    </source>
</evidence>
<proteinExistence type="predicted"/>